<dbReference type="EMBL" id="JAFHDT010000001">
    <property type="protein sequence ID" value="KAI7813832.1"/>
    <property type="molecule type" value="Genomic_DNA"/>
</dbReference>
<protein>
    <submittedName>
        <fullName evidence="1">Uncharacterized protein</fullName>
    </submittedName>
</protein>
<evidence type="ECO:0000313" key="1">
    <source>
        <dbReference type="EMBL" id="KAI7813832.1"/>
    </source>
</evidence>
<evidence type="ECO:0000313" key="2">
    <source>
        <dbReference type="Proteomes" id="UP001059041"/>
    </source>
</evidence>
<sequence length="70" mass="7732">MLGSTSCSAVQGDPHSHVECLHDSPGKSSKVCWILYLVVIWCLDSAVSIGVDFMETDFSCLYLGKHQREN</sequence>
<name>A0A9W7X492_TRIRA</name>
<accession>A0A9W7X492</accession>
<gene>
    <name evidence="1" type="ORF">IRJ41_002402</name>
</gene>
<keyword evidence="2" id="KW-1185">Reference proteome</keyword>
<organism evidence="1 2">
    <name type="scientific">Triplophysa rosa</name>
    <name type="common">Cave loach</name>
    <dbReference type="NCBI Taxonomy" id="992332"/>
    <lineage>
        <taxon>Eukaryota</taxon>
        <taxon>Metazoa</taxon>
        <taxon>Chordata</taxon>
        <taxon>Craniata</taxon>
        <taxon>Vertebrata</taxon>
        <taxon>Euteleostomi</taxon>
        <taxon>Actinopterygii</taxon>
        <taxon>Neopterygii</taxon>
        <taxon>Teleostei</taxon>
        <taxon>Ostariophysi</taxon>
        <taxon>Cypriniformes</taxon>
        <taxon>Nemacheilidae</taxon>
        <taxon>Triplophysa</taxon>
    </lineage>
</organism>
<dbReference type="AlphaFoldDB" id="A0A9W7X492"/>
<reference evidence="1" key="1">
    <citation type="submission" date="2021-02" db="EMBL/GenBank/DDBJ databases">
        <title>Comparative genomics reveals that relaxation of natural selection precedes convergent phenotypic evolution of cavefish.</title>
        <authorList>
            <person name="Peng Z."/>
        </authorList>
    </citation>
    <scope>NUCLEOTIDE SEQUENCE</scope>
    <source>
        <tissue evidence="1">Muscle</tissue>
    </source>
</reference>
<dbReference type="Proteomes" id="UP001059041">
    <property type="component" value="Linkage Group LG1"/>
</dbReference>
<comment type="caution">
    <text evidence="1">The sequence shown here is derived from an EMBL/GenBank/DDBJ whole genome shotgun (WGS) entry which is preliminary data.</text>
</comment>
<proteinExistence type="predicted"/>